<protein>
    <submittedName>
        <fullName evidence="1">Uncharacterized protein</fullName>
    </submittedName>
</protein>
<organism evidence="1 2">
    <name type="scientific">Floridaenema fluviatile BLCC-F154</name>
    <dbReference type="NCBI Taxonomy" id="3153640"/>
    <lineage>
        <taxon>Bacteria</taxon>
        <taxon>Bacillati</taxon>
        <taxon>Cyanobacteriota</taxon>
        <taxon>Cyanophyceae</taxon>
        <taxon>Oscillatoriophycideae</taxon>
        <taxon>Aerosakkonematales</taxon>
        <taxon>Aerosakkonemataceae</taxon>
        <taxon>Floridanema</taxon>
        <taxon>Floridanema fluviatile</taxon>
    </lineage>
</organism>
<proteinExistence type="predicted"/>
<dbReference type="Pfam" id="PF21826">
    <property type="entry name" value="DUF6887"/>
    <property type="match status" value="1"/>
</dbReference>
<name>A0ABV4YJY6_9CYAN</name>
<gene>
    <name evidence="1" type="ORF">ACE1B6_28215</name>
</gene>
<sequence>MTQNLKEMTITELKQYISENRNDEDVFHAALQELMSRRDPNAIRYPNPLTLADPIAEMEAIFKEKLEQIERAKKTE</sequence>
<reference evidence="1 2" key="1">
    <citation type="submission" date="2024-09" db="EMBL/GenBank/DDBJ databases">
        <title>Floridaenema gen nov. (Aerosakkonemataceae, Aerosakkonematales ord. nov., Cyanobacteria) from benthic tropical and subtropical fresh waters, with the description of four new species.</title>
        <authorList>
            <person name="Moretto J.A."/>
            <person name="Berthold D.E."/>
            <person name="Lefler F.W."/>
            <person name="Huang I.-S."/>
            <person name="Laughinghouse H. IV."/>
        </authorList>
    </citation>
    <scope>NUCLEOTIDE SEQUENCE [LARGE SCALE GENOMIC DNA]</scope>
    <source>
        <strain evidence="1 2">BLCC-F154</strain>
    </source>
</reference>
<comment type="caution">
    <text evidence="1">The sequence shown here is derived from an EMBL/GenBank/DDBJ whole genome shotgun (WGS) entry which is preliminary data.</text>
</comment>
<evidence type="ECO:0000313" key="2">
    <source>
        <dbReference type="Proteomes" id="UP001576776"/>
    </source>
</evidence>
<evidence type="ECO:0000313" key="1">
    <source>
        <dbReference type="EMBL" id="MFB2939154.1"/>
    </source>
</evidence>
<dbReference type="EMBL" id="JBHFNS010000094">
    <property type="protein sequence ID" value="MFB2939154.1"/>
    <property type="molecule type" value="Genomic_DNA"/>
</dbReference>
<keyword evidence="2" id="KW-1185">Reference proteome</keyword>
<dbReference type="Proteomes" id="UP001576776">
    <property type="component" value="Unassembled WGS sequence"/>
</dbReference>
<dbReference type="InterPro" id="IPR054053">
    <property type="entry name" value="DUF6887"/>
</dbReference>
<accession>A0ABV4YJY6</accession>
<dbReference type="RefSeq" id="WP_413260633.1">
    <property type="nucleotide sequence ID" value="NZ_JBHFNS010000094.1"/>
</dbReference>